<dbReference type="InterPro" id="IPR008969">
    <property type="entry name" value="CarboxyPept-like_regulatory"/>
</dbReference>
<name>R9ICA2_9BACT</name>
<dbReference type="STRING" id="1235788.C802_00468"/>
<dbReference type="Proteomes" id="UP000014200">
    <property type="component" value="Unassembled WGS sequence"/>
</dbReference>
<comment type="caution">
    <text evidence="2">The sequence shown here is derived from an EMBL/GenBank/DDBJ whole genome shotgun (WGS) entry which is preliminary data.</text>
</comment>
<evidence type="ECO:0000256" key="1">
    <source>
        <dbReference type="SAM" id="Phobius"/>
    </source>
</evidence>
<dbReference type="EMBL" id="ASSP01000005">
    <property type="protein sequence ID" value="EOS15135.1"/>
    <property type="molecule type" value="Genomic_DNA"/>
</dbReference>
<reference evidence="2 3" key="1">
    <citation type="submission" date="2013-04" db="EMBL/GenBank/DDBJ databases">
        <title>The Genome Sequence of Bacteroides massiliensis dnLKV3.</title>
        <authorList>
            <consortium name="The Broad Institute Genomics Platform"/>
            <consortium name="The Broad Institute Genome Sequencing Center for Infectious Disease"/>
            <person name="Earl A."/>
            <person name="Xavier R."/>
            <person name="Kuhn K."/>
            <person name="Stappenbeck T."/>
            <person name="Walker B."/>
            <person name="Young S."/>
            <person name="Zeng Q."/>
            <person name="Gargeya S."/>
            <person name="Fitzgerald M."/>
            <person name="Haas B."/>
            <person name="Abouelleil A."/>
            <person name="Allen A.W."/>
            <person name="Alvarado L."/>
            <person name="Arachchi H.M."/>
            <person name="Berlin A.M."/>
            <person name="Chapman S.B."/>
            <person name="Gainer-Dewar J."/>
            <person name="Goldberg J."/>
            <person name="Griggs A."/>
            <person name="Gujja S."/>
            <person name="Hansen M."/>
            <person name="Howarth C."/>
            <person name="Imamovic A."/>
            <person name="Ireland A."/>
            <person name="Larimer J."/>
            <person name="McCowan C."/>
            <person name="Murphy C."/>
            <person name="Pearson M."/>
            <person name="Poon T.W."/>
            <person name="Priest M."/>
            <person name="Roberts A."/>
            <person name="Saif S."/>
            <person name="Shea T."/>
            <person name="Sisk P."/>
            <person name="Sykes S."/>
            <person name="Wortman J."/>
            <person name="Nusbaum C."/>
            <person name="Birren B."/>
        </authorList>
    </citation>
    <scope>NUCLEOTIDE SEQUENCE [LARGE SCALE GENOMIC DNA]</scope>
    <source>
        <strain evidence="3">dnLKV3</strain>
    </source>
</reference>
<dbReference type="HOGENOM" id="CLU_012729_0_1_10"/>
<keyword evidence="3" id="KW-1185">Reference proteome</keyword>
<dbReference type="PATRIC" id="fig|1235788.3.peg.464"/>
<gene>
    <name evidence="2" type="ORF">C802_00468</name>
</gene>
<evidence type="ECO:0000313" key="3">
    <source>
        <dbReference type="Proteomes" id="UP000014200"/>
    </source>
</evidence>
<evidence type="ECO:0000313" key="2">
    <source>
        <dbReference type="EMBL" id="EOS15135.1"/>
    </source>
</evidence>
<feature type="transmembrane region" description="Helical" evidence="1">
    <location>
        <begin position="15"/>
        <end position="33"/>
    </location>
</feature>
<sequence>MILLRNLYLYKGQNMRILIVILIIYLANVPIYAQNSRSTISGHIFTIEKDGGKLPLPYSTISILQLPDSLFIAGTATNEQGAFKITYTRLKNSLYLLKASYTGMPSQYHTTEQIKSSAIDTIFLDNNGIILNEIVITAKQPDIQEKQDTTIINATAFKTPQNAYLHELIKRIPGINYDERSGKLSYNGKAIQAIELNGKPFFNRDTKVALDNLPAKFISKIRIYNKEDSKKLNQNTPYYILDLQTKEEFNGSFLNSVMAGYGTRKKQSLEGQSNYFEKDGDNISLILNRSNKELNTLYGKNMANSLGLNFYKNMGGKFDMSGNIHYTKNTNNSLSNIYREEYLPKGNLYSFSTTFNENNNQALNSSFYVGWKPNTKTSLVIDFGYTNNRTDNNSEDENLILNHFTDSIQTDWNTIPDRYKVNSNRYESRNKSWNKEYQWLGIWKQDIDKRWKANASIQYIQRQNKNKNLSQSAIHYYQNANDSLSDSNQYTLSPGDNTEMNASINLIQTVKKDFILKYAYDYHFKKEQTMRNIYDLMYFDDPSFDINKLPADYQKGYVDSLSNNSHSKTNTHKIEFNLSYQTQRWRMYAQLTYSPLQRNIKQKTGETRTDTTIYSSDIKSSLSVGWRSKKDFAFTVFYDGNTAQPPLSILLPVRNTNNPLYVIQGNPNLKRKFIHSIAISMRITGLSLYTDYKFISNDITQKITYNPQTGYRETYPININGNNSLTSTLQWNKTTGDFSFNINENISYNNRISLIGSKDKTGADRSKTREFGIVNKFQTAYRPDWGSIELTGEYFFKQSQNSLQQTNVFSRDYKVGITGHADLFKNFQINSDFSYTYRNGTVIDQNYNSEILWNFGVTLLLFKNKSAELSFYWADILKQRKDYMRNVTTDSFYEYHIQQIPGYMLFSLKYNFNIQP</sequence>
<keyword evidence="1" id="KW-0472">Membrane</keyword>
<proteinExistence type="predicted"/>
<organism evidence="2 3">
    <name type="scientific">Phocaeicola sartorii</name>
    <dbReference type="NCBI Taxonomy" id="671267"/>
    <lineage>
        <taxon>Bacteria</taxon>
        <taxon>Pseudomonadati</taxon>
        <taxon>Bacteroidota</taxon>
        <taxon>Bacteroidia</taxon>
        <taxon>Bacteroidales</taxon>
        <taxon>Bacteroidaceae</taxon>
        <taxon>Phocaeicola</taxon>
    </lineage>
</organism>
<keyword evidence="1" id="KW-0812">Transmembrane</keyword>
<dbReference type="OrthoDB" id="603275at2"/>
<accession>R9ICA2</accession>
<keyword evidence="1" id="KW-1133">Transmembrane helix</keyword>
<dbReference type="SUPFAM" id="SSF56935">
    <property type="entry name" value="Porins"/>
    <property type="match status" value="1"/>
</dbReference>
<dbReference type="AlphaFoldDB" id="R9ICA2"/>
<protein>
    <submittedName>
        <fullName evidence="2">Uncharacterized protein</fullName>
    </submittedName>
</protein>
<dbReference type="SUPFAM" id="SSF49464">
    <property type="entry name" value="Carboxypeptidase regulatory domain-like"/>
    <property type="match status" value="1"/>
</dbReference>